<evidence type="ECO:0000256" key="2">
    <source>
        <dbReference type="ARBA" id="ARBA00022563"/>
    </source>
</evidence>
<evidence type="ECO:0000256" key="11">
    <source>
        <dbReference type="HAMAP-Rule" id="MF_01576"/>
    </source>
</evidence>
<evidence type="ECO:0000256" key="3">
    <source>
        <dbReference type="ARBA" id="ARBA00022605"/>
    </source>
</evidence>
<dbReference type="Gene3D" id="3.40.50.10860">
    <property type="entry name" value="Leucine Dehydrogenase, chain A, domain 1"/>
    <property type="match status" value="1"/>
</dbReference>
<sequence>MAELLQGKPVSDEIARNIESRVAALHELGVCPTLALVRVGDRPDDVAYERAVIKQAEALGVRTHQVTLAAGAAEDQVVRFIKAINADVDIHGCLLFRPLPPHLDEERVCNALAATKDVDGITSASLARVFIGSGLGFPPSTADACLKVLDYYGVPLEGARVVVVGRSLVVGRPLAMMLLARHATVTLCHSRTSDVAAVTREADVAVFASGRPKHFGAEYVRPGQVIVDVGINFDAAGVMCGDVDDAAVEPIVRAITPVPGGVGTVTTAMTLLHTVEAAEVAAREQMDIAIERLM</sequence>
<keyword evidence="5 11" id="KW-0378">Hydrolase</keyword>
<dbReference type="InterPro" id="IPR000672">
    <property type="entry name" value="THF_DH/CycHdrlase"/>
</dbReference>
<protein>
    <recommendedName>
        <fullName evidence="11">Bifunctional protein FolD</fullName>
    </recommendedName>
    <domain>
        <recommendedName>
            <fullName evidence="11">Methylenetetrahydrofolate dehydrogenase</fullName>
            <ecNumber evidence="11">1.5.1.5</ecNumber>
        </recommendedName>
    </domain>
    <domain>
        <recommendedName>
            <fullName evidence="11">Methenyltetrahydrofolate cyclohydrolase</fullName>
            <ecNumber evidence="11">3.5.4.9</ecNumber>
        </recommendedName>
    </domain>
</protein>
<dbReference type="InterPro" id="IPR020631">
    <property type="entry name" value="THF_DH/CycHdrlase_NAD-bd_dom"/>
</dbReference>
<dbReference type="GO" id="GO:0006164">
    <property type="term" value="P:purine nucleotide biosynthetic process"/>
    <property type="evidence" value="ECO:0007669"/>
    <property type="project" value="UniProtKB-KW"/>
</dbReference>
<dbReference type="SUPFAM" id="SSF51735">
    <property type="entry name" value="NAD(P)-binding Rossmann-fold domains"/>
    <property type="match status" value="1"/>
</dbReference>
<comment type="similarity">
    <text evidence="11">Belongs to the tetrahydrofolate dehydrogenase/cyclohydrolase family.</text>
</comment>
<gene>
    <name evidence="11" type="primary">folD</name>
    <name evidence="14" type="ORF">GMI68_03710</name>
    <name evidence="15" type="ORF">J7S26_00325</name>
</gene>
<feature type="domain" description="Tetrahydrofolate dehydrogenase/cyclohydrolase NAD(P)-binding" evidence="13">
    <location>
        <begin position="139"/>
        <end position="280"/>
    </location>
</feature>
<dbReference type="PANTHER" id="PTHR48099:SF5">
    <property type="entry name" value="C-1-TETRAHYDROFOLATE SYNTHASE, CYTOPLASMIC"/>
    <property type="match status" value="1"/>
</dbReference>
<evidence type="ECO:0000313" key="17">
    <source>
        <dbReference type="Proteomes" id="UP000671910"/>
    </source>
</evidence>
<evidence type="ECO:0000256" key="5">
    <source>
        <dbReference type="ARBA" id="ARBA00022801"/>
    </source>
</evidence>
<dbReference type="EMBL" id="CP072829">
    <property type="protein sequence ID" value="QTU84424.1"/>
    <property type="molecule type" value="Genomic_DNA"/>
</dbReference>
<comment type="catalytic activity">
    <reaction evidence="11">
        <text>(6R)-5,10-methenyltetrahydrofolate + H2O = (6R)-10-formyltetrahydrofolate + H(+)</text>
        <dbReference type="Rhea" id="RHEA:23700"/>
        <dbReference type="ChEBI" id="CHEBI:15377"/>
        <dbReference type="ChEBI" id="CHEBI:15378"/>
        <dbReference type="ChEBI" id="CHEBI:57455"/>
        <dbReference type="ChEBI" id="CHEBI:195366"/>
        <dbReference type="EC" id="3.5.4.9"/>
    </reaction>
</comment>
<dbReference type="GO" id="GO:0005829">
    <property type="term" value="C:cytosol"/>
    <property type="evidence" value="ECO:0007669"/>
    <property type="project" value="TreeGrafter"/>
</dbReference>
<evidence type="ECO:0000256" key="6">
    <source>
        <dbReference type="ARBA" id="ARBA00022857"/>
    </source>
</evidence>
<dbReference type="GO" id="GO:0035999">
    <property type="term" value="P:tetrahydrofolate interconversion"/>
    <property type="evidence" value="ECO:0007669"/>
    <property type="project" value="UniProtKB-UniRule"/>
</dbReference>
<organism evidence="15 17">
    <name type="scientific">Xiamenia xianingshaonis</name>
    <dbReference type="NCBI Taxonomy" id="2682776"/>
    <lineage>
        <taxon>Bacteria</taxon>
        <taxon>Bacillati</taxon>
        <taxon>Actinomycetota</taxon>
        <taxon>Coriobacteriia</taxon>
        <taxon>Eggerthellales</taxon>
        <taxon>Eggerthellaceae</taxon>
        <taxon>Xiamenia</taxon>
    </lineage>
</organism>
<dbReference type="RefSeq" id="WP_166338996.1">
    <property type="nucleotide sequence ID" value="NZ_CP072829.1"/>
</dbReference>
<feature type="binding site" evidence="11">
    <location>
        <position position="231"/>
    </location>
    <ligand>
        <name>NADP(+)</name>
        <dbReference type="ChEBI" id="CHEBI:58349"/>
    </ligand>
</feature>
<keyword evidence="10 11" id="KW-0511">Multifunctional enzyme</keyword>
<dbReference type="EMBL" id="WPCR01000004">
    <property type="protein sequence ID" value="NHM13884.1"/>
    <property type="molecule type" value="Genomic_DNA"/>
</dbReference>
<keyword evidence="3 11" id="KW-0028">Amino-acid biosynthesis</keyword>
<dbReference type="KEGG" id="ebz:J7S26_00325"/>
<keyword evidence="6 11" id="KW-0521">NADP</keyword>
<dbReference type="EC" id="3.5.4.9" evidence="11"/>
<evidence type="ECO:0000313" key="16">
    <source>
        <dbReference type="Proteomes" id="UP000636394"/>
    </source>
</evidence>
<keyword evidence="7 11" id="KW-0560">Oxidoreductase</keyword>
<evidence type="ECO:0000256" key="8">
    <source>
        <dbReference type="ARBA" id="ARBA00023102"/>
    </source>
</evidence>
<keyword evidence="8 11" id="KW-0368">Histidine biosynthesis</keyword>
<reference evidence="15" key="2">
    <citation type="submission" date="2021-04" db="EMBL/GenBank/DDBJ databases">
        <title>Novel species in family Eggerthellaceae.</title>
        <authorList>
            <person name="Zhang G."/>
        </authorList>
    </citation>
    <scope>NUCLEOTIDE SEQUENCE</scope>
    <source>
        <strain evidence="15">Zg-886</strain>
    </source>
</reference>
<dbReference type="EC" id="1.5.1.5" evidence="11"/>
<evidence type="ECO:0000256" key="10">
    <source>
        <dbReference type="ARBA" id="ARBA00023268"/>
    </source>
</evidence>
<name>A0A9E6MR47_9ACTN</name>
<dbReference type="Gene3D" id="3.40.50.720">
    <property type="entry name" value="NAD(P)-binding Rossmann-like Domain"/>
    <property type="match status" value="1"/>
</dbReference>
<dbReference type="GO" id="GO:0004477">
    <property type="term" value="F:methenyltetrahydrofolate cyclohydrolase activity"/>
    <property type="evidence" value="ECO:0007669"/>
    <property type="project" value="UniProtKB-UniRule"/>
</dbReference>
<dbReference type="PRINTS" id="PR00085">
    <property type="entry name" value="THFDHDRGNASE"/>
</dbReference>
<dbReference type="PANTHER" id="PTHR48099">
    <property type="entry name" value="C-1-TETRAHYDROFOLATE SYNTHASE, CYTOPLASMIC-RELATED"/>
    <property type="match status" value="1"/>
</dbReference>
<evidence type="ECO:0000313" key="15">
    <source>
        <dbReference type="EMBL" id="QTU84424.1"/>
    </source>
</evidence>
<evidence type="ECO:0000259" key="12">
    <source>
        <dbReference type="Pfam" id="PF00763"/>
    </source>
</evidence>
<keyword evidence="2 11" id="KW-0554">One-carbon metabolism</keyword>
<dbReference type="GO" id="GO:0009086">
    <property type="term" value="P:methionine biosynthetic process"/>
    <property type="evidence" value="ECO:0007669"/>
    <property type="project" value="UniProtKB-KW"/>
</dbReference>
<keyword evidence="9 11" id="KW-0486">Methionine biosynthesis</keyword>
<evidence type="ECO:0000256" key="1">
    <source>
        <dbReference type="ARBA" id="ARBA00004777"/>
    </source>
</evidence>
<dbReference type="SUPFAM" id="SSF53223">
    <property type="entry name" value="Aminoacid dehydrogenase-like, N-terminal domain"/>
    <property type="match status" value="1"/>
</dbReference>
<keyword evidence="4 11" id="KW-0658">Purine biosynthesis</keyword>
<dbReference type="Pfam" id="PF02882">
    <property type="entry name" value="THF_DHG_CYH_C"/>
    <property type="match status" value="1"/>
</dbReference>
<evidence type="ECO:0000256" key="9">
    <source>
        <dbReference type="ARBA" id="ARBA00023167"/>
    </source>
</evidence>
<comment type="pathway">
    <text evidence="1 11">One-carbon metabolism; tetrahydrofolate interconversion.</text>
</comment>
<comment type="catalytic activity">
    <reaction evidence="11">
        <text>(6R)-5,10-methylene-5,6,7,8-tetrahydrofolate + NADP(+) = (6R)-5,10-methenyltetrahydrofolate + NADPH</text>
        <dbReference type="Rhea" id="RHEA:22812"/>
        <dbReference type="ChEBI" id="CHEBI:15636"/>
        <dbReference type="ChEBI" id="CHEBI:57455"/>
        <dbReference type="ChEBI" id="CHEBI:57783"/>
        <dbReference type="ChEBI" id="CHEBI:58349"/>
        <dbReference type="EC" id="1.5.1.5"/>
    </reaction>
</comment>
<reference evidence="14 16" key="1">
    <citation type="submission" date="2019-11" db="EMBL/GenBank/DDBJ databases">
        <title>Eggerthellaceae novel genus isolated from the rectal contents of marmort.</title>
        <authorList>
            <person name="Zhang G."/>
        </authorList>
    </citation>
    <scope>NUCLEOTIDE SEQUENCE [LARGE SCALE GENOMIC DNA]</scope>
    <source>
        <strain evidence="16">zg-886</strain>
        <strain evidence="14">Zg-886</strain>
    </source>
</reference>
<accession>A0A9E6MR47</accession>
<proteinExistence type="inferred from homology"/>
<dbReference type="GO" id="GO:0004488">
    <property type="term" value="F:methylenetetrahydrofolate dehydrogenase (NADP+) activity"/>
    <property type="evidence" value="ECO:0007669"/>
    <property type="project" value="UniProtKB-UniRule"/>
</dbReference>
<evidence type="ECO:0000259" key="13">
    <source>
        <dbReference type="Pfam" id="PF02882"/>
    </source>
</evidence>
<evidence type="ECO:0000256" key="4">
    <source>
        <dbReference type="ARBA" id="ARBA00022755"/>
    </source>
</evidence>
<dbReference type="Pfam" id="PF00763">
    <property type="entry name" value="THF_DHG_CYH"/>
    <property type="match status" value="1"/>
</dbReference>
<comment type="subunit">
    <text evidence="11">Homodimer.</text>
</comment>
<dbReference type="InterPro" id="IPR036291">
    <property type="entry name" value="NAD(P)-bd_dom_sf"/>
</dbReference>
<dbReference type="AlphaFoldDB" id="A0A9E6MR47"/>
<keyword evidence="16" id="KW-1185">Reference proteome</keyword>
<comment type="caution">
    <text evidence="11">Lacks conserved residue(s) required for the propagation of feature annotation.</text>
</comment>
<evidence type="ECO:0000313" key="14">
    <source>
        <dbReference type="EMBL" id="NHM13884.1"/>
    </source>
</evidence>
<dbReference type="InterPro" id="IPR046346">
    <property type="entry name" value="Aminoacid_DH-like_N_sf"/>
</dbReference>
<comment type="function">
    <text evidence="11">Catalyzes the oxidation of 5,10-methylenetetrahydrofolate to 5,10-methenyltetrahydrofolate and then the hydrolysis of 5,10-methenyltetrahydrofolate to 10-formyltetrahydrofolate.</text>
</comment>
<feature type="binding site" evidence="11">
    <location>
        <begin position="165"/>
        <end position="167"/>
    </location>
    <ligand>
        <name>NADP(+)</name>
        <dbReference type="ChEBI" id="CHEBI:58349"/>
    </ligand>
</feature>
<dbReference type="InterPro" id="IPR020630">
    <property type="entry name" value="THF_DH/CycHdrlase_cat_dom"/>
</dbReference>
<dbReference type="GO" id="GO:0000105">
    <property type="term" value="P:L-histidine biosynthetic process"/>
    <property type="evidence" value="ECO:0007669"/>
    <property type="project" value="UniProtKB-KW"/>
</dbReference>
<evidence type="ECO:0000256" key="7">
    <source>
        <dbReference type="ARBA" id="ARBA00023002"/>
    </source>
</evidence>
<dbReference type="HAMAP" id="MF_01576">
    <property type="entry name" value="THF_DHG_CYH"/>
    <property type="match status" value="1"/>
</dbReference>
<dbReference type="Proteomes" id="UP000671910">
    <property type="component" value="Chromosome"/>
</dbReference>
<feature type="domain" description="Tetrahydrofolate dehydrogenase/cyclohydrolase catalytic" evidence="12">
    <location>
        <begin position="5"/>
        <end position="119"/>
    </location>
</feature>
<dbReference type="Proteomes" id="UP000636394">
    <property type="component" value="Unassembled WGS sequence"/>
</dbReference>